<sequence>MKALSFYLLVTAMALMETVSAQTFKGPQFVLFYNTGKGKVLIYDKCFSVENVVNILYRVPATCQYYTDMTCKTPTPDYPVPHAAGDKAPPKYSKGFVKCSPPPK</sequence>
<keyword evidence="2" id="KW-0732">Signal</keyword>
<accession>A0A168T7U8</accession>
<proteinExistence type="predicted"/>
<evidence type="ECO:0000313" key="3">
    <source>
        <dbReference type="EMBL" id="SAM09620.1"/>
    </source>
</evidence>
<dbReference type="EMBL" id="LT555164">
    <property type="protein sequence ID" value="SAM09620.1"/>
    <property type="molecule type" value="Genomic_DNA"/>
</dbReference>
<dbReference type="AlphaFoldDB" id="A0A168T7U8"/>
<gene>
    <name evidence="3" type="primary">ABSGL_15321.1 scaffold 16604</name>
</gene>
<evidence type="ECO:0000256" key="1">
    <source>
        <dbReference type="SAM" id="MobiDB-lite"/>
    </source>
</evidence>
<feature type="region of interest" description="Disordered" evidence="1">
    <location>
        <begin position="82"/>
        <end position="104"/>
    </location>
</feature>
<feature type="chain" id="PRO_5007900452" evidence="2">
    <location>
        <begin position="22"/>
        <end position="104"/>
    </location>
</feature>
<feature type="signal peptide" evidence="2">
    <location>
        <begin position="1"/>
        <end position="21"/>
    </location>
</feature>
<keyword evidence="4" id="KW-1185">Reference proteome</keyword>
<protein>
    <submittedName>
        <fullName evidence="3">Uncharacterized protein</fullName>
    </submittedName>
</protein>
<evidence type="ECO:0000256" key="2">
    <source>
        <dbReference type="SAM" id="SignalP"/>
    </source>
</evidence>
<name>A0A168T7U8_ABSGL</name>
<dbReference type="Proteomes" id="UP000078561">
    <property type="component" value="Unassembled WGS sequence"/>
</dbReference>
<reference evidence="3" key="1">
    <citation type="submission" date="2016-04" db="EMBL/GenBank/DDBJ databases">
        <authorList>
            <person name="Evans L.H."/>
            <person name="Alamgir A."/>
            <person name="Owens N."/>
            <person name="Weber N.D."/>
            <person name="Virtaneva K."/>
            <person name="Barbian K."/>
            <person name="Babar A."/>
            <person name="Rosenke K."/>
        </authorList>
    </citation>
    <scope>NUCLEOTIDE SEQUENCE [LARGE SCALE GENOMIC DNA]</scope>
    <source>
        <strain evidence="3">CBS 101.48</strain>
    </source>
</reference>
<evidence type="ECO:0000313" key="4">
    <source>
        <dbReference type="Proteomes" id="UP000078561"/>
    </source>
</evidence>
<dbReference type="InParanoid" id="A0A168T7U8"/>
<organism evidence="3">
    <name type="scientific">Absidia glauca</name>
    <name type="common">Pin mould</name>
    <dbReference type="NCBI Taxonomy" id="4829"/>
    <lineage>
        <taxon>Eukaryota</taxon>
        <taxon>Fungi</taxon>
        <taxon>Fungi incertae sedis</taxon>
        <taxon>Mucoromycota</taxon>
        <taxon>Mucoromycotina</taxon>
        <taxon>Mucoromycetes</taxon>
        <taxon>Mucorales</taxon>
        <taxon>Cunninghamellaceae</taxon>
        <taxon>Absidia</taxon>
    </lineage>
</organism>